<dbReference type="InterPro" id="IPR009057">
    <property type="entry name" value="Homeodomain-like_sf"/>
</dbReference>
<proteinExistence type="predicted"/>
<keyword evidence="1" id="KW-0805">Transcription regulation</keyword>
<evidence type="ECO:0000256" key="1">
    <source>
        <dbReference type="ARBA" id="ARBA00023015"/>
    </source>
</evidence>
<dbReference type="SUPFAM" id="SSF46689">
    <property type="entry name" value="Homeodomain-like"/>
    <property type="match status" value="1"/>
</dbReference>
<sequence length="198" mass="21180">MPPKRMRGESASPRRSLAGRPADTTGKLIDAAVDALRDVGYDRLSMRDICRRAGVTHATAYGYFASKQHLVSEAFHRSLVEWSTRPIFGDTAGERLAYTFAGLGQFMAEDPSLNTAAMAAMLADDADVHRLRGSAGDLIGRKLVDALGDRANPAALDALNMAVSGAMLQAGMGFTSYEAMVQRLKRMGELVLAETSAG</sequence>
<evidence type="ECO:0000313" key="7">
    <source>
        <dbReference type="EMBL" id="MFD1813623.1"/>
    </source>
</evidence>
<dbReference type="EMBL" id="JBHUFB010000012">
    <property type="protein sequence ID" value="MFD1813623.1"/>
    <property type="molecule type" value="Genomic_DNA"/>
</dbReference>
<evidence type="ECO:0000256" key="2">
    <source>
        <dbReference type="ARBA" id="ARBA00023125"/>
    </source>
</evidence>
<dbReference type="PANTHER" id="PTHR30055:SF234">
    <property type="entry name" value="HTH-TYPE TRANSCRIPTIONAL REGULATOR BETI"/>
    <property type="match status" value="1"/>
</dbReference>
<feature type="region of interest" description="Disordered" evidence="5">
    <location>
        <begin position="1"/>
        <end position="22"/>
    </location>
</feature>
<dbReference type="Pfam" id="PF00440">
    <property type="entry name" value="TetR_N"/>
    <property type="match status" value="1"/>
</dbReference>
<protein>
    <submittedName>
        <fullName evidence="7">TetR/AcrR family transcriptional regulator</fullName>
    </submittedName>
</protein>
<name>A0ABW4P532_9NOCA</name>
<keyword evidence="2 4" id="KW-0238">DNA-binding</keyword>
<evidence type="ECO:0000256" key="4">
    <source>
        <dbReference type="PROSITE-ProRule" id="PRU00335"/>
    </source>
</evidence>
<dbReference type="PROSITE" id="PS01081">
    <property type="entry name" value="HTH_TETR_1"/>
    <property type="match status" value="1"/>
</dbReference>
<dbReference type="RefSeq" id="WP_378486126.1">
    <property type="nucleotide sequence ID" value="NZ_JBHUFB010000012.1"/>
</dbReference>
<organism evidence="7 8">
    <name type="scientific">Rhodococcus gannanensis</name>
    <dbReference type="NCBI Taxonomy" id="1960308"/>
    <lineage>
        <taxon>Bacteria</taxon>
        <taxon>Bacillati</taxon>
        <taxon>Actinomycetota</taxon>
        <taxon>Actinomycetes</taxon>
        <taxon>Mycobacteriales</taxon>
        <taxon>Nocardiaceae</taxon>
        <taxon>Rhodococcus</taxon>
    </lineage>
</organism>
<dbReference type="Gene3D" id="1.10.357.10">
    <property type="entry name" value="Tetracycline Repressor, domain 2"/>
    <property type="match status" value="1"/>
</dbReference>
<dbReference type="PANTHER" id="PTHR30055">
    <property type="entry name" value="HTH-TYPE TRANSCRIPTIONAL REGULATOR RUTR"/>
    <property type="match status" value="1"/>
</dbReference>
<evidence type="ECO:0000259" key="6">
    <source>
        <dbReference type="PROSITE" id="PS50977"/>
    </source>
</evidence>
<evidence type="ECO:0000313" key="8">
    <source>
        <dbReference type="Proteomes" id="UP001597286"/>
    </source>
</evidence>
<dbReference type="InterPro" id="IPR050109">
    <property type="entry name" value="HTH-type_TetR-like_transc_reg"/>
</dbReference>
<feature type="DNA-binding region" description="H-T-H motif" evidence="4">
    <location>
        <begin position="45"/>
        <end position="64"/>
    </location>
</feature>
<gene>
    <name evidence="7" type="ORF">ACFSJG_15495</name>
</gene>
<comment type="caution">
    <text evidence="7">The sequence shown here is derived from an EMBL/GenBank/DDBJ whole genome shotgun (WGS) entry which is preliminary data.</text>
</comment>
<evidence type="ECO:0000256" key="3">
    <source>
        <dbReference type="ARBA" id="ARBA00023163"/>
    </source>
</evidence>
<reference evidence="8" key="1">
    <citation type="journal article" date="2019" name="Int. J. Syst. Evol. Microbiol.">
        <title>The Global Catalogue of Microorganisms (GCM) 10K type strain sequencing project: providing services to taxonomists for standard genome sequencing and annotation.</title>
        <authorList>
            <consortium name="The Broad Institute Genomics Platform"/>
            <consortium name="The Broad Institute Genome Sequencing Center for Infectious Disease"/>
            <person name="Wu L."/>
            <person name="Ma J."/>
        </authorList>
    </citation>
    <scope>NUCLEOTIDE SEQUENCE [LARGE SCALE GENOMIC DNA]</scope>
    <source>
        <strain evidence="8">DT72</strain>
    </source>
</reference>
<dbReference type="PRINTS" id="PR00455">
    <property type="entry name" value="HTHTETR"/>
</dbReference>
<evidence type="ECO:0000256" key="5">
    <source>
        <dbReference type="SAM" id="MobiDB-lite"/>
    </source>
</evidence>
<dbReference type="PROSITE" id="PS50977">
    <property type="entry name" value="HTH_TETR_2"/>
    <property type="match status" value="1"/>
</dbReference>
<feature type="domain" description="HTH tetR-type" evidence="6">
    <location>
        <begin position="22"/>
        <end position="82"/>
    </location>
</feature>
<dbReference type="InterPro" id="IPR001647">
    <property type="entry name" value="HTH_TetR"/>
</dbReference>
<accession>A0ABW4P532</accession>
<keyword evidence="3" id="KW-0804">Transcription</keyword>
<dbReference type="Proteomes" id="UP001597286">
    <property type="component" value="Unassembled WGS sequence"/>
</dbReference>
<keyword evidence="8" id="KW-1185">Reference proteome</keyword>
<dbReference type="InterPro" id="IPR023772">
    <property type="entry name" value="DNA-bd_HTH_TetR-type_CS"/>
</dbReference>